<comment type="caution">
    <text evidence="2">The sequence shown here is derived from an EMBL/GenBank/DDBJ whole genome shotgun (WGS) entry which is preliminary data.</text>
</comment>
<evidence type="ECO:0000313" key="2">
    <source>
        <dbReference type="EMBL" id="OEE60583.1"/>
    </source>
</evidence>
<dbReference type="RefSeq" id="WP_016959132.1">
    <property type="nucleotide sequence ID" value="NZ_AJWN02000065.1"/>
</dbReference>
<protein>
    <submittedName>
        <fullName evidence="2">GNAT family N-acetyltransferase</fullName>
    </submittedName>
</protein>
<dbReference type="PROSITE" id="PS51186">
    <property type="entry name" value="GNAT"/>
    <property type="match status" value="1"/>
</dbReference>
<reference evidence="2 3" key="1">
    <citation type="journal article" date="2012" name="Science">
        <title>Ecological populations of bacteria act as socially cohesive units of antibiotic production and resistance.</title>
        <authorList>
            <person name="Cordero O.X."/>
            <person name="Wildschutte H."/>
            <person name="Kirkup B."/>
            <person name="Proehl S."/>
            <person name="Ngo L."/>
            <person name="Hussain F."/>
            <person name="Le Roux F."/>
            <person name="Mincer T."/>
            <person name="Polz M.F."/>
        </authorList>
    </citation>
    <scope>NUCLEOTIDE SEQUENCE [LARGE SCALE GENOMIC DNA]</scope>
    <source>
        <strain evidence="2 3">FF-454</strain>
    </source>
</reference>
<accession>A0A1E5C511</accession>
<evidence type="ECO:0000313" key="3">
    <source>
        <dbReference type="Proteomes" id="UP000095039"/>
    </source>
</evidence>
<proteinExistence type="predicted"/>
<evidence type="ECO:0000259" key="1">
    <source>
        <dbReference type="PROSITE" id="PS51186"/>
    </source>
</evidence>
<dbReference type="Proteomes" id="UP000095039">
    <property type="component" value="Unassembled WGS sequence"/>
</dbReference>
<dbReference type="EMBL" id="AJWN02000065">
    <property type="protein sequence ID" value="OEE60583.1"/>
    <property type="molecule type" value="Genomic_DNA"/>
</dbReference>
<dbReference type="Gene3D" id="3.40.630.30">
    <property type="match status" value="1"/>
</dbReference>
<feature type="domain" description="N-acetyltransferase" evidence="1">
    <location>
        <begin position="3"/>
        <end position="163"/>
    </location>
</feature>
<dbReference type="AlphaFoldDB" id="A0A1E5C511"/>
<name>A0A1E5C511_9GAMM</name>
<dbReference type="SUPFAM" id="SSF55729">
    <property type="entry name" value="Acyl-CoA N-acyltransferases (Nat)"/>
    <property type="match status" value="1"/>
</dbReference>
<organism evidence="2 3">
    <name type="scientific">Enterovibrio norvegicus FF-454</name>
    <dbReference type="NCBI Taxonomy" id="1185651"/>
    <lineage>
        <taxon>Bacteria</taxon>
        <taxon>Pseudomonadati</taxon>
        <taxon>Pseudomonadota</taxon>
        <taxon>Gammaproteobacteria</taxon>
        <taxon>Vibrionales</taxon>
        <taxon>Vibrionaceae</taxon>
        <taxon>Enterovibrio</taxon>
    </lineage>
</organism>
<dbReference type="PANTHER" id="PTHR43415:SF3">
    <property type="entry name" value="GNAT-FAMILY ACETYLTRANSFERASE"/>
    <property type="match status" value="1"/>
</dbReference>
<dbReference type="InterPro" id="IPR016181">
    <property type="entry name" value="Acyl_CoA_acyltransferase"/>
</dbReference>
<gene>
    <name evidence="2" type="ORF">A1OK_11595</name>
</gene>
<sequence>MPVTVRPMTPCDIPAIQRLYALPNAQSGTLQLPLPSLLMWEKRLSNLPDDVYCLVAEDNGNIVGQLGFETNKHVRRRHVGEFGMAVHDDHIGKGIGGLLITAMIDLADNWINLRRIELTVYCDNEAAISLYRKFGFDIEGRSTEYAFRNGEYVDAYHMARFHPKLH</sequence>
<dbReference type="GO" id="GO:0016747">
    <property type="term" value="F:acyltransferase activity, transferring groups other than amino-acyl groups"/>
    <property type="evidence" value="ECO:0007669"/>
    <property type="project" value="InterPro"/>
</dbReference>
<dbReference type="InterPro" id="IPR000182">
    <property type="entry name" value="GNAT_dom"/>
</dbReference>
<dbReference type="Pfam" id="PF00583">
    <property type="entry name" value="Acetyltransf_1"/>
    <property type="match status" value="1"/>
</dbReference>
<dbReference type="PANTHER" id="PTHR43415">
    <property type="entry name" value="SPERMIDINE N(1)-ACETYLTRANSFERASE"/>
    <property type="match status" value="1"/>
</dbReference>
<dbReference type="CDD" id="cd04301">
    <property type="entry name" value="NAT_SF"/>
    <property type="match status" value="1"/>
</dbReference>
<keyword evidence="3" id="KW-1185">Reference proteome</keyword>